<name>A0A0D0SHH3_STAGA</name>
<evidence type="ECO:0000313" key="3">
    <source>
        <dbReference type="EMBL" id="SUM33138.1"/>
    </source>
</evidence>
<dbReference type="EMBL" id="BKAX01000003">
    <property type="protein sequence ID" value="GEQ05178.1"/>
    <property type="molecule type" value="Genomic_DNA"/>
</dbReference>
<evidence type="ECO:0000313" key="2">
    <source>
        <dbReference type="EMBL" id="GEQ05178.1"/>
    </source>
</evidence>
<gene>
    <name evidence="3" type="ORF">NCTC12195_02593</name>
    <name evidence="2" type="ORF">SGA02_10060</name>
</gene>
<dbReference type="AlphaFoldDB" id="A0A0D0SHH3"/>
<sequence length="320" mass="38184">MQNLFHFIQQNTHHYKTEKSIYNIIIGKKSHQTFFDACSQQLLSLYHSLPNIQYPSFERYYNLSQSEIETTLNVRVHPRYTFDSLVNTFQAIQLLTQTISQLQHKDSQFIPLTQQQTIHKRVKYVYKYLKEANLEQDFIAELHMLFEAIHKENQGTYIHYYLQGFEDSMYTRQQVSLIEGLPQELLFELELNDLVVMMFQIEDNQRYPILHQLIVLPTLLHKTDLSFEGLKKGLTMDDLAQHQQVKINTIEDHVLELFIKGYLSNYKAFLKDDLNSDFLNYYIQHKDERLRNYKERFPSLSYFTIKLIIVGIERGELHAD</sequence>
<protein>
    <recommendedName>
        <fullName evidence="1">Helicase Helix-turn-helix domain-containing protein</fullName>
    </recommendedName>
</protein>
<dbReference type="EMBL" id="UHDK01000001">
    <property type="protein sequence ID" value="SUM33138.1"/>
    <property type="molecule type" value="Genomic_DNA"/>
</dbReference>
<dbReference type="OrthoDB" id="2354672at2"/>
<evidence type="ECO:0000259" key="1">
    <source>
        <dbReference type="Pfam" id="PF14493"/>
    </source>
</evidence>
<accession>A0A0D0SHH3</accession>
<feature type="domain" description="Helicase Helix-turn-helix" evidence="1">
    <location>
        <begin position="225"/>
        <end position="309"/>
    </location>
</feature>
<dbReference type="GeneID" id="93845165"/>
<organism evidence="3 4">
    <name type="scientific">Staphylococcus gallinarum</name>
    <dbReference type="NCBI Taxonomy" id="1293"/>
    <lineage>
        <taxon>Bacteria</taxon>
        <taxon>Bacillati</taxon>
        <taxon>Bacillota</taxon>
        <taxon>Bacilli</taxon>
        <taxon>Bacillales</taxon>
        <taxon>Staphylococcaceae</taxon>
        <taxon>Staphylococcus</taxon>
    </lineage>
</organism>
<dbReference type="InterPro" id="IPR029491">
    <property type="entry name" value="Helicase_HTH"/>
</dbReference>
<evidence type="ECO:0000313" key="5">
    <source>
        <dbReference type="Proteomes" id="UP000321057"/>
    </source>
</evidence>
<dbReference type="RefSeq" id="WP_042738635.1">
    <property type="nucleotide sequence ID" value="NZ_BKAX01000003.1"/>
</dbReference>
<dbReference type="STRING" id="1293.SH09_05575"/>
<dbReference type="Proteomes" id="UP000321057">
    <property type="component" value="Unassembled WGS sequence"/>
</dbReference>
<reference evidence="3 4" key="1">
    <citation type="submission" date="2018-06" db="EMBL/GenBank/DDBJ databases">
        <authorList>
            <consortium name="Pathogen Informatics"/>
            <person name="Doyle S."/>
        </authorList>
    </citation>
    <scope>NUCLEOTIDE SEQUENCE [LARGE SCALE GENOMIC DNA]</scope>
    <source>
        <strain evidence="3 4">NCTC12195</strain>
    </source>
</reference>
<reference evidence="2 5" key="2">
    <citation type="submission" date="2019-07" db="EMBL/GenBank/DDBJ databases">
        <title>Whole genome shotgun sequence of Staphylococcus gallinarum NBRC 109767.</title>
        <authorList>
            <person name="Hosoyama A."/>
            <person name="Uohara A."/>
            <person name="Ohji S."/>
            <person name="Ichikawa N."/>
        </authorList>
    </citation>
    <scope>NUCLEOTIDE SEQUENCE [LARGE SCALE GENOMIC DNA]</scope>
    <source>
        <strain evidence="2 5">NBRC 109767</strain>
    </source>
</reference>
<evidence type="ECO:0000313" key="4">
    <source>
        <dbReference type="Proteomes" id="UP000255277"/>
    </source>
</evidence>
<dbReference type="Pfam" id="PF14493">
    <property type="entry name" value="HTH_40"/>
    <property type="match status" value="1"/>
</dbReference>
<proteinExistence type="predicted"/>
<dbReference type="Proteomes" id="UP000255277">
    <property type="component" value="Unassembled WGS sequence"/>
</dbReference>
<keyword evidence="5" id="KW-1185">Reference proteome</keyword>